<dbReference type="PIRSF" id="PIRSF000110">
    <property type="entry name" value="G6PD"/>
    <property type="match status" value="1"/>
</dbReference>
<dbReference type="InterPro" id="IPR036291">
    <property type="entry name" value="NAD(P)-bd_dom_sf"/>
</dbReference>
<dbReference type="EMBL" id="FLMQ01000058">
    <property type="protein sequence ID" value="SBP90135.1"/>
    <property type="molecule type" value="Genomic_DNA"/>
</dbReference>
<dbReference type="SUPFAM" id="SSF51735">
    <property type="entry name" value="NAD(P)-binding Rossmann-fold domains"/>
    <property type="match status" value="1"/>
</dbReference>
<dbReference type="Pfam" id="PF00479">
    <property type="entry name" value="G6PD_N"/>
    <property type="match status" value="1"/>
</dbReference>
<evidence type="ECO:0000256" key="6">
    <source>
        <dbReference type="HAMAP-Rule" id="MF_00966"/>
    </source>
</evidence>
<comment type="similarity">
    <text evidence="6">Belongs to the glucose-6-phosphate dehydrogenase family.</text>
</comment>
<proteinExistence type="inferred from homology"/>
<feature type="binding site" evidence="6">
    <location>
        <position position="160"/>
    </location>
    <ligand>
        <name>NADP(+)</name>
        <dbReference type="ChEBI" id="CHEBI:58349"/>
    </ligand>
</feature>
<feature type="active site" description="Proton acceptor" evidence="6">
    <location>
        <position position="252"/>
    </location>
</feature>
<evidence type="ECO:0000256" key="7">
    <source>
        <dbReference type="SAM" id="MobiDB-lite"/>
    </source>
</evidence>
<feature type="binding site" evidence="6">
    <location>
        <position position="247"/>
    </location>
    <ligand>
        <name>substrate</name>
    </ligand>
</feature>
<protein>
    <recommendedName>
        <fullName evidence="6">Glucose-6-phosphate 1-dehydrogenase</fullName>
        <shortName evidence="6">G6PD</shortName>
        <ecNumber evidence="6">1.1.1.49</ecNumber>
    </recommendedName>
</protein>
<dbReference type="InterPro" id="IPR001282">
    <property type="entry name" value="G6P_DH"/>
</dbReference>
<feature type="binding site" evidence="6">
    <location>
        <position position="338"/>
    </location>
    <ligand>
        <name>substrate</name>
    </ligand>
</feature>
<dbReference type="InterPro" id="IPR022674">
    <property type="entry name" value="G6P_DH_NAD-bd"/>
</dbReference>
<dbReference type="UniPathway" id="UPA00115">
    <property type="reaction ID" value="UER00408"/>
</dbReference>
<dbReference type="GO" id="GO:0006006">
    <property type="term" value="P:glucose metabolic process"/>
    <property type="evidence" value="ECO:0007669"/>
    <property type="project" value="UniProtKB-KW"/>
</dbReference>
<comment type="function">
    <text evidence="6">Catalyzes the oxidation of glucose 6-phosphate to 6-phosphogluconolactone.</text>
</comment>
<dbReference type="GO" id="GO:0009051">
    <property type="term" value="P:pentose-phosphate shunt, oxidative branch"/>
    <property type="evidence" value="ECO:0007669"/>
    <property type="project" value="TreeGrafter"/>
</dbReference>
<feature type="binding site" evidence="6">
    <location>
        <position position="228"/>
    </location>
    <ligand>
        <name>substrate</name>
    </ligand>
</feature>
<evidence type="ECO:0000256" key="1">
    <source>
        <dbReference type="ARBA" id="ARBA00004937"/>
    </source>
</evidence>
<feature type="domain" description="Glucose-6-phosphate dehydrogenase C-terminal" evidence="9">
    <location>
        <begin position="202"/>
        <end position="474"/>
    </location>
</feature>
<reference evidence="10 11" key="1">
    <citation type="submission" date="2016-06" db="EMBL/GenBank/DDBJ databases">
        <authorList>
            <person name="Kjaerup R.B."/>
            <person name="Dalgaard T.S."/>
            <person name="Juul-Madsen H.R."/>
        </authorList>
    </citation>
    <scope>NUCLEOTIDE SEQUENCE [LARGE SCALE GENOMIC DNA]</scope>
    <source>
        <strain evidence="10 11">DSM 16361</strain>
    </source>
</reference>
<dbReference type="SUPFAM" id="SSF55347">
    <property type="entry name" value="Glyceraldehyde-3-phosphate dehydrogenase-like, C-terminal domain"/>
    <property type="match status" value="1"/>
</dbReference>
<dbReference type="NCBIfam" id="TIGR00871">
    <property type="entry name" value="zwf"/>
    <property type="match status" value="1"/>
</dbReference>
<keyword evidence="5 6" id="KW-0119">Carbohydrate metabolism</keyword>
<dbReference type="GO" id="GO:0050661">
    <property type="term" value="F:NADP binding"/>
    <property type="evidence" value="ECO:0007669"/>
    <property type="project" value="UniProtKB-UniRule"/>
</dbReference>
<evidence type="ECO:0000259" key="8">
    <source>
        <dbReference type="Pfam" id="PF00479"/>
    </source>
</evidence>
<dbReference type="EC" id="1.1.1.49" evidence="6"/>
<dbReference type="PANTHER" id="PTHR23429:SF0">
    <property type="entry name" value="GLUCOSE-6-PHOSPHATE 1-DEHYDROGENASE"/>
    <property type="match status" value="1"/>
</dbReference>
<dbReference type="HAMAP" id="MF_00966">
    <property type="entry name" value="G6PD"/>
    <property type="match status" value="1"/>
</dbReference>
<evidence type="ECO:0000313" key="11">
    <source>
        <dbReference type="Proteomes" id="UP000214566"/>
    </source>
</evidence>
<keyword evidence="11" id="KW-1185">Reference proteome</keyword>
<evidence type="ECO:0000259" key="9">
    <source>
        <dbReference type="Pfam" id="PF02781"/>
    </source>
</evidence>
<feature type="domain" description="Glucose-6-phosphate dehydrogenase NAD-binding" evidence="8">
    <location>
        <begin position="31"/>
        <end position="199"/>
    </location>
</feature>
<dbReference type="Gene3D" id="3.30.360.10">
    <property type="entry name" value="Dihydrodipicolinate Reductase, domain 2"/>
    <property type="match status" value="1"/>
</dbReference>
<dbReference type="InterPro" id="IPR022675">
    <property type="entry name" value="G6P_DH_C"/>
</dbReference>
<evidence type="ECO:0000256" key="5">
    <source>
        <dbReference type="ARBA" id="ARBA00023277"/>
    </source>
</evidence>
<organism evidence="10 11">
    <name type="scientific">Thiomonas delicata</name>
    <name type="common">Thiomonas cuprina</name>
    <dbReference type="NCBI Taxonomy" id="364030"/>
    <lineage>
        <taxon>Bacteria</taxon>
        <taxon>Pseudomonadati</taxon>
        <taxon>Pseudomonadota</taxon>
        <taxon>Betaproteobacteria</taxon>
        <taxon>Burkholderiales</taxon>
        <taxon>Thiomonas</taxon>
    </lineage>
</organism>
<dbReference type="GO" id="GO:0004345">
    <property type="term" value="F:glucose-6-phosphate dehydrogenase activity"/>
    <property type="evidence" value="ECO:0007669"/>
    <property type="project" value="UniProtKB-UniRule"/>
</dbReference>
<feature type="binding site" evidence="6">
    <location>
        <position position="66"/>
    </location>
    <ligand>
        <name>NADP(+)</name>
        <dbReference type="ChEBI" id="CHEBI:58349"/>
    </ligand>
</feature>
<evidence type="ECO:0000256" key="3">
    <source>
        <dbReference type="ARBA" id="ARBA00022857"/>
    </source>
</evidence>
<evidence type="ECO:0000256" key="2">
    <source>
        <dbReference type="ARBA" id="ARBA00022526"/>
    </source>
</evidence>
<comment type="caution">
    <text evidence="6">Lacks conserved residue(s) required for the propagation of feature annotation.</text>
</comment>
<feature type="binding site" evidence="6">
    <location>
        <position position="190"/>
    </location>
    <ligand>
        <name>substrate</name>
    </ligand>
</feature>
<dbReference type="Pfam" id="PF02781">
    <property type="entry name" value="G6PD_C"/>
    <property type="match status" value="1"/>
</dbReference>
<evidence type="ECO:0000256" key="4">
    <source>
        <dbReference type="ARBA" id="ARBA00023002"/>
    </source>
</evidence>
<evidence type="ECO:0000313" key="10">
    <source>
        <dbReference type="EMBL" id="SBP90135.1"/>
    </source>
</evidence>
<feature type="binding site" evidence="6">
    <location>
        <position position="194"/>
    </location>
    <ligand>
        <name>substrate</name>
    </ligand>
</feature>
<comment type="pathway">
    <text evidence="1 6">Carbohydrate degradation; pentose phosphate pathway; D-ribulose 5-phosphate from D-glucose 6-phosphate (oxidative stage): step 1/3.</text>
</comment>
<keyword evidence="2 6" id="KW-0313">Glucose metabolism</keyword>
<dbReference type="PRINTS" id="PR00079">
    <property type="entry name" value="G6PDHDRGNASE"/>
</dbReference>
<dbReference type="PANTHER" id="PTHR23429">
    <property type="entry name" value="GLUCOSE-6-PHOSPHATE 1-DEHYDROGENASE G6PD"/>
    <property type="match status" value="1"/>
</dbReference>
<dbReference type="AlphaFoldDB" id="A0A238DA61"/>
<dbReference type="GO" id="GO:0005829">
    <property type="term" value="C:cytosol"/>
    <property type="evidence" value="ECO:0007669"/>
    <property type="project" value="TreeGrafter"/>
</dbReference>
<gene>
    <name evidence="6 10" type="primary">zwf</name>
    <name evidence="10" type="ORF">THIARS_90285</name>
</gene>
<keyword evidence="3 6" id="KW-0521">NADP</keyword>
<dbReference type="Gene3D" id="3.40.50.720">
    <property type="entry name" value="NAD(P)-binding Rossmann-like Domain"/>
    <property type="match status" value="1"/>
</dbReference>
<name>A0A238DA61_THIDL</name>
<comment type="catalytic activity">
    <reaction evidence="6">
        <text>D-glucose 6-phosphate + NADP(+) = 6-phospho-D-glucono-1,5-lactone + NADPH + H(+)</text>
        <dbReference type="Rhea" id="RHEA:15841"/>
        <dbReference type="ChEBI" id="CHEBI:15378"/>
        <dbReference type="ChEBI" id="CHEBI:57783"/>
        <dbReference type="ChEBI" id="CHEBI:57955"/>
        <dbReference type="ChEBI" id="CHEBI:58349"/>
        <dbReference type="ChEBI" id="CHEBI:61548"/>
        <dbReference type="EC" id="1.1.1.49"/>
    </reaction>
</comment>
<feature type="region of interest" description="Disordered" evidence="7">
    <location>
        <begin position="1"/>
        <end position="23"/>
    </location>
</feature>
<accession>A0A238DA61</accession>
<dbReference type="Proteomes" id="UP000214566">
    <property type="component" value="Unassembled WGS sequence"/>
</dbReference>
<feature type="compositionally biased region" description="Basic and acidic residues" evidence="7">
    <location>
        <begin position="11"/>
        <end position="20"/>
    </location>
</feature>
<keyword evidence="4 6" id="KW-0560">Oxidoreductase</keyword>
<sequence>MTNSSQIHQRRNPDMHDDPSRASAQQSDALVVFGATGDLADKMIFPALYAMRKSGALNGPIIGVASSSWTLAQFRAHAQQSIERAGAVDDAPALAQLLSQIQYVSGDYNDADTYAKLKRALGAAQRPAHYLAIPPALFATVIQGLSKAGLAAQGRVIVEKPFGRDLASARELNRVASDAFPSEAIFRIDHFLGKGAIMNLLYFRFANTFLEPIWNRQHVASVQITLAEDFGVLGRGKFYESAGCLRDVIQNHLFQIAALLAMEPPTRRDFAAVNSEKLKIFKAMRPLHPADLVRGQYAGYRDEPQVAKESDVETYCAMRLHINSKRWAGVPWYLRAGKQLPVTSCEVLVRLQPPSQALFADAVASGVQPNYLRFQLSPTSMIALAARVKRPGKGYEGDQRELTLAEDGDGEETPYERLLTDAMSGDNALFTSEETVEAAWAVVEPVLSKHPRAMVYPTGSWGPDEANHLIAAYGGWHNPETVR</sequence>